<evidence type="ECO:0000256" key="5">
    <source>
        <dbReference type="RuleBase" id="RU362066"/>
    </source>
</evidence>
<dbReference type="PANTHER" id="PTHR30288:SF0">
    <property type="entry name" value="FLAGELLAR HOOK-ASSOCIATED PROTEIN 2"/>
    <property type="match status" value="1"/>
</dbReference>
<keyword evidence="5" id="KW-0964">Secreted</keyword>
<name>A0A4Y9AFZ8_9BACI</name>
<keyword evidence="8" id="KW-0966">Cell projection</keyword>
<dbReference type="InterPro" id="IPR010809">
    <property type="entry name" value="FliD_C"/>
</dbReference>
<gene>
    <name evidence="8" type="ORF">E4U82_03285</name>
</gene>
<evidence type="ECO:0000256" key="2">
    <source>
        <dbReference type="ARBA" id="ARBA00011255"/>
    </source>
</evidence>
<comment type="subunit">
    <text evidence="2 5">Homopentamer.</text>
</comment>
<accession>A0A4Y9AFZ8</accession>
<dbReference type="OrthoDB" id="9776025at2"/>
<keyword evidence="8" id="KW-0969">Cilium</keyword>
<dbReference type="GO" id="GO:0009424">
    <property type="term" value="C:bacterial-type flagellum hook"/>
    <property type="evidence" value="ECO:0007669"/>
    <property type="project" value="UniProtKB-UniRule"/>
</dbReference>
<proteinExistence type="inferred from homology"/>
<comment type="similarity">
    <text evidence="1 5">Belongs to the FliD family.</text>
</comment>
<dbReference type="Proteomes" id="UP000298484">
    <property type="component" value="Unassembled WGS sequence"/>
</dbReference>
<evidence type="ECO:0000256" key="1">
    <source>
        <dbReference type="ARBA" id="ARBA00009764"/>
    </source>
</evidence>
<evidence type="ECO:0000313" key="8">
    <source>
        <dbReference type="EMBL" id="TFJ94292.1"/>
    </source>
</evidence>
<keyword evidence="4 5" id="KW-0975">Bacterial flagellum</keyword>
<dbReference type="GO" id="GO:0009421">
    <property type="term" value="C:bacterial-type flagellum filament cap"/>
    <property type="evidence" value="ECO:0007669"/>
    <property type="project" value="InterPro"/>
</dbReference>
<feature type="domain" description="Flagellar hook-associated protein 2 N-terminal" evidence="6">
    <location>
        <begin position="8"/>
        <end position="104"/>
    </location>
</feature>
<dbReference type="GO" id="GO:0007155">
    <property type="term" value="P:cell adhesion"/>
    <property type="evidence" value="ECO:0007669"/>
    <property type="project" value="InterPro"/>
</dbReference>
<evidence type="ECO:0000259" key="6">
    <source>
        <dbReference type="Pfam" id="PF02465"/>
    </source>
</evidence>
<dbReference type="InterPro" id="IPR003481">
    <property type="entry name" value="FliD_N"/>
</dbReference>
<dbReference type="GO" id="GO:0071973">
    <property type="term" value="P:bacterial-type flagellum-dependent cell motility"/>
    <property type="evidence" value="ECO:0007669"/>
    <property type="project" value="TreeGrafter"/>
</dbReference>
<feature type="domain" description="Flagellar hook-associated protein 2 C-terminal" evidence="7">
    <location>
        <begin position="401"/>
        <end position="663"/>
    </location>
</feature>
<keyword evidence="3" id="KW-0175">Coiled coil</keyword>
<evidence type="ECO:0000313" key="9">
    <source>
        <dbReference type="Proteomes" id="UP000298484"/>
    </source>
</evidence>
<dbReference type="PANTHER" id="PTHR30288">
    <property type="entry name" value="FLAGELLAR CAP/ASSEMBLY PROTEIN FLID"/>
    <property type="match status" value="1"/>
</dbReference>
<comment type="caution">
    <text evidence="8">The sequence shown here is derived from an EMBL/GenBank/DDBJ whole genome shotgun (WGS) entry which is preliminary data.</text>
</comment>
<evidence type="ECO:0000256" key="3">
    <source>
        <dbReference type="ARBA" id="ARBA00023054"/>
    </source>
</evidence>
<dbReference type="Pfam" id="PF02465">
    <property type="entry name" value="FliD_N"/>
    <property type="match status" value="1"/>
</dbReference>
<dbReference type="AlphaFoldDB" id="A0A4Y9AFZ8"/>
<keyword evidence="8" id="KW-0282">Flagellum</keyword>
<organism evidence="8 9">
    <name type="scientific">Lentibacillus salicampi</name>
    <dbReference type="NCBI Taxonomy" id="175306"/>
    <lineage>
        <taxon>Bacteria</taxon>
        <taxon>Bacillati</taxon>
        <taxon>Bacillota</taxon>
        <taxon>Bacilli</taxon>
        <taxon>Bacillales</taxon>
        <taxon>Bacillaceae</taxon>
        <taxon>Lentibacillus</taxon>
    </lineage>
</organism>
<dbReference type="RefSeq" id="WP_135108607.1">
    <property type="nucleotide sequence ID" value="NZ_SRHY01000002.1"/>
</dbReference>
<evidence type="ECO:0000256" key="4">
    <source>
        <dbReference type="ARBA" id="ARBA00023143"/>
    </source>
</evidence>
<dbReference type="GO" id="GO:0005576">
    <property type="term" value="C:extracellular region"/>
    <property type="evidence" value="ECO:0007669"/>
    <property type="project" value="UniProtKB-SubCell"/>
</dbReference>
<dbReference type="InterPro" id="IPR040026">
    <property type="entry name" value="FliD"/>
</dbReference>
<dbReference type="Pfam" id="PF07195">
    <property type="entry name" value="FliD_C"/>
    <property type="match status" value="1"/>
</dbReference>
<protein>
    <recommendedName>
        <fullName evidence="5">Flagellar hook-associated protein 2</fullName>
        <shortName evidence="5">HAP2</shortName>
    </recommendedName>
    <alternativeName>
        <fullName evidence="5">Flagellar cap protein</fullName>
    </alternativeName>
</protein>
<comment type="function">
    <text evidence="5">Required for morphogenesis and for the elongation of the flagellar filament by facilitating polymerization of the flagellin monomers at the tip of growing filament. Forms a capping structure, which prevents flagellin subunits (transported through the central channel of the flagellum) from leaking out without polymerization at the distal end.</text>
</comment>
<reference evidence="8 9" key="1">
    <citation type="submission" date="2019-03" db="EMBL/GenBank/DDBJ databases">
        <title>Genome sequence of Lentibacillus salicampi ATCC BAA-719.</title>
        <authorList>
            <person name="Maclea K.S."/>
            <person name="Simoes Junior M."/>
        </authorList>
    </citation>
    <scope>NUCLEOTIDE SEQUENCE [LARGE SCALE GENOMIC DNA]</scope>
    <source>
        <strain evidence="8 9">ATCC BAA-719</strain>
    </source>
</reference>
<evidence type="ECO:0000259" key="7">
    <source>
        <dbReference type="Pfam" id="PF07195"/>
    </source>
</evidence>
<keyword evidence="9" id="KW-1185">Reference proteome</keyword>
<sequence length="674" mass="75140">MRIGGLASGMDIDKMVNDLMKAERMPLQNMEQDRTWLTWQRDAYRDVNKNFMEFRSQLTDMKMSTAFRERTTSSTNSDLVTASASSAASQSSYNISEVSQLASAATKVNASSIFDDPESVDTRKSLKEMEAAFSNPITWKQGSVKSESISVKSDNNEFSLNLQAGTTLTNLEDMSIQVGNDYYTAVTGKPAEELADHEVNVDTDTGDLTFKNDLGKGSKIDAKYVTDFQVDTMTTAAEGTTIKLSNQQVSADGLTLTIGESEYTAAGTDIVDSGNNVVGSIDSQEGIITMDDGHIEADSDVQVKYNYDYMNFGVGSHTEEGFKNEMFNIKGSQSFDSMVNEVNGADNGVSMFYDDMTGQMSLTRTETGHFNEGGDGDEIITSGSFTTDQLHFTDNTQENGGQNAKFTLNGLTTERTSNSFEVSGVTFNLKHEFSGENVRVNIANDTDAVFENIKGFVEKYNELIGNVQDKLQEERHRDYRPLTEKQREDMSEHQQELWEEKSKSGMLRRDPMLSGALNDMRRDFYTQVENSGIPSGYDQLASIGINTTPNYLEGGKLEINEAELKSAIQNNPEAVEELFTSQGSSYNENGILQRMTDSVNQAMDQITEKAGNSFTTESQYTMGERLDDMNDRITAFEDRLVQVEDRYWRQFTQMEKAIQQMNSQSNYLMQQFGG</sequence>
<dbReference type="EMBL" id="SRHY01000002">
    <property type="protein sequence ID" value="TFJ94292.1"/>
    <property type="molecule type" value="Genomic_DNA"/>
</dbReference>
<comment type="subcellular location">
    <subcellularLocation>
        <location evidence="5">Secreted</location>
    </subcellularLocation>
    <subcellularLocation>
        <location evidence="5">Bacterial flagellum</location>
    </subcellularLocation>
</comment>